<evidence type="ECO:0000313" key="1">
    <source>
        <dbReference type="EMBL" id="QHT11909.1"/>
    </source>
</evidence>
<accession>A0A6C0D7L2</accession>
<sequence>MDCVCRDSIAFPDLPDLHIEKNDYTDTTAELEQLLMDRYLLKRKVVEGVDERMLNDTQPELLKQITMNARKYALLKILENPTISESQKIEHITQHEKNSDSQNSKYMSEIFKGILFSEW</sequence>
<proteinExistence type="predicted"/>
<dbReference type="AlphaFoldDB" id="A0A6C0D7L2"/>
<dbReference type="EMBL" id="MN739539">
    <property type="protein sequence ID" value="QHT11909.1"/>
    <property type="molecule type" value="Genomic_DNA"/>
</dbReference>
<reference evidence="1" key="1">
    <citation type="journal article" date="2020" name="Nature">
        <title>Giant virus diversity and host interactions through global metagenomics.</title>
        <authorList>
            <person name="Schulz F."/>
            <person name="Roux S."/>
            <person name="Paez-Espino D."/>
            <person name="Jungbluth S."/>
            <person name="Walsh D.A."/>
            <person name="Denef V.J."/>
            <person name="McMahon K.D."/>
            <person name="Konstantinidis K.T."/>
            <person name="Eloe-Fadrosh E.A."/>
            <person name="Kyrpides N.C."/>
            <person name="Woyke T."/>
        </authorList>
    </citation>
    <scope>NUCLEOTIDE SEQUENCE</scope>
    <source>
        <strain evidence="1">GVMAG-M-3300023174-124</strain>
    </source>
</reference>
<organism evidence="1">
    <name type="scientific">viral metagenome</name>
    <dbReference type="NCBI Taxonomy" id="1070528"/>
    <lineage>
        <taxon>unclassified sequences</taxon>
        <taxon>metagenomes</taxon>
        <taxon>organismal metagenomes</taxon>
    </lineage>
</organism>
<protein>
    <submittedName>
        <fullName evidence="1">Uncharacterized protein</fullName>
    </submittedName>
</protein>
<name>A0A6C0D7L2_9ZZZZ</name>